<evidence type="ECO:0000256" key="1">
    <source>
        <dbReference type="SAM" id="MobiDB-lite"/>
    </source>
</evidence>
<name>A0A4S4CZY3_CAMSN</name>
<feature type="compositionally biased region" description="Basic residues" evidence="1">
    <location>
        <begin position="343"/>
        <end position="352"/>
    </location>
</feature>
<feature type="region of interest" description="Disordered" evidence="1">
    <location>
        <begin position="682"/>
        <end position="791"/>
    </location>
</feature>
<dbReference type="PANTHER" id="PTHR36808:SF1">
    <property type="entry name" value="TRANSCRIPTIONAL REGULATOR ATRX-LIKE PROTEIN"/>
    <property type="match status" value="1"/>
</dbReference>
<dbReference type="PANTHER" id="PTHR36808">
    <property type="entry name" value="TRANSCRIPTIONAL REGULATOR ATRX-LIKE PROTEIN"/>
    <property type="match status" value="1"/>
</dbReference>
<feature type="compositionally biased region" description="Low complexity" evidence="1">
    <location>
        <begin position="271"/>
        <end position="288"/>
    </location>
</feature>
<evidence type="ECO:0000313" key="2">
    <source>
        <dbReference type="EMBL" id="THF95053.1"/>
    </source>
</evidence>
<organism evidence="2 3">
    <name type="scientific">Camellia sinensis var. sinensis</name>
    <name type="common">China tea</name>
    <dbReference type="NCBI Taxonomy" id="542762"/>
    <lineage>
        <taxon>Eukaryota</taxon>
        <taxon>Viridiplantae</taxon>
        <taxon>Streptophyta</taxon>
        <taxon>Embryophyta</taxon>
        <taxon>Tracheophyta</taxon>
        <taxon>Spermatophyta</taxon>
        <taxon>Magnoliopsida</taxon>
        <taxon>eudicotyledons</taxon>
        <taxon>Gunneridae</taxon>
        <taxon>Pentapetalae</taxon>
        <taxon>asterids</taxon>
        <taxon>Ericales</taxon>
        <taxon>Theaceae</taxon>
        <taxon>Camellia</taxon>
    </lineage>
</organism>
<feature type="compositionally biased region" description="Basic and acidic residues" evidence="1">
    <location>
        <begin position="461"/>
        <end position="477"/>
    </location>
</feature>
<dbReference type="AlphaFoldDB" id="A0A4S4CZY3"/>
<proteinExistence type="predicted"/>
<feature type="region of interest" description="Disordered" evidence="1">
    <location>
        <begin position="252"/>
        <end position="570"/>
    </location>
</feature>
<feature type="compositionally biased region" description="Polar residues" evidence="1">
    <location>
        <begin position="705"/>
        <end position="761"/>
    </location>
</feature>
<feature type="compositionally biased region" description="Basic and acidic residues" evidence="1">
    <location>
        <begin position="763"/>
        <end position="786"/>
    </location>
</feature>
<feature type="compositionally biased region" description="Basic and acidic residues" evidence="1">
    <location>
        <begin position="519"/>
        <end position="532"/>
    </location>
</feature>
<evidence type="ECO:0000313" key="3">
    <source>
        <dbReference type="Proteomes" id="UP000306102"/>
    </source>
</evidence>
<dbReference type="EMBL" id="SDRB02013375">
    <property type="protein sequence ID" value="THF95053.1"/>
    <property type="molecule type" value="Genomic_DNA"/>
</dbReference>
<reference evidence="2 3" key="1">
    <citation type="journal article" date="2018" name="Proc. Natl. Acad. Sci. U.S.A.">
        <title>Draft genome sequence of Camellia sinensis var. sinensis provides insights into the evolution of the tea genome and tea quality.</title>
        <authorList>
            <person name="Wei C."/>
            <person name="Yang H."/>
            <person name="Wang S."/>
            <person name="Zhao J."/>
            <person name="Liu C."/>
            <person name="Gao L."/>
            <person name="Xia E."/>
            <person name="Lu Y."/>
            <person name="Tai Y."/>
            <person name="She G."/>
            <person name="Sun J."/>
            <person name="Cao H."/>
            <person name="Tong W."/>
            <person name="Gao Q."/>
            <person name="Li Y."/>
            <person name="Deng W."/>
            <person name="Jiang X."/>
            <person name="Wang W."/>
            <person name="Chen Q."/>
            <person name="Zhang S."/>
            <person name="Li H."/>
            <person name="Wu J."/>
            <person name="Wang P."/>
            <person name="Li P."/>
            <person name="Shi C."/>
            <person name="Zheng F."/>
            <person name="Jian J."/>
            <person name="Huang B."/>
            <person name="Shan D."/>
            <person name="Shi M."/>
            <person name="Fang C."/>
            <person name="Yue Y."/>
            <person name="Li F."/>
            <person name="Li D."/>
            <person name="Wei S."/>
            <person name="Han B."/>
            <person name="Jiang C."/>
            <person name="Yin Y."/>
            <person name="Xia T."/>
            <person name="Zhang Z."/>
            <person name="Bennetzen J.L."/>
            <person name="Zhao S."/>
            <person name="Wan X."/>
        </authorList>
    </citation>
    <scope>NUCLEOTIDE SEQUENCE [LARGE SCALE GENOMIC DNA]</scope>
    <source>
        <strain evidence="3">cv. Shuchazao</strain>
        <tissue evidence="2">Leaf</tissue>
    </source>
</reference>
<feature type="compositionally biased region" description="Basic and acidic residues" evidence="1">
    <location>
        <begin position="292"/>
        <end position="306"/>
    </location>
</feature>
<feature type="compositionally biased region" description="Basic residues" evidence="1">
    <location>
        <begin position="252"/>
        <end position="265"/>
    </location>
</feature>
<accession>A0A4S4CZY3</accession>
<gene>
    <name evidence="2" type="ORF">TEA_029654</name>
</gene>
<keyword evidence="3" id="KW-1185">Reference proteome</keyword>
<feature type="compositionally biased region" description="Basic and acidic residues" evidence="1">
    <location>
        <begin position="488"/>
        <end position="512"/>
    </location>
</feature>
<protein>
    <submittedName>
        <fullName evidence="2">Uncharacterized protein</fullName>
    </submittedName>
</protein>
<feature type="compositionally biased region" description="Basic and acidic residues" evidence="1">
    <location>
        <begin position="380"/>
        <end position="397"/>
    </location>
</feature>
<dbReference type="Proteomes" id="UP000306102">
    <property type="component" value="Unassembled WGS sequence"/>
</dbReference>
<feature type="compositionally biased region" description="Low complexity" evidence="1">
    <location>
        <begin position="355"/>
        <end position="370"/>
    </location>
</feature>
<sequence>MRKGGRKRRKRLVLGELTHLAFAKFNTPMSCDKFEDSPSSVKRDVSLDTWHWEWATSVGDEAWWIRVRGLTDASSAKPTWPLQMTLSPRLFIAAGEKHIFSIMREFFESAHEKSQKYKEGKFVLERGRIIDAVDSEFYIDTRPSLSDAEDPRVVVVFMSTNNLHGNLLYFSNNDVLVHYLDFWVRNCCLQVEEEEDDDEEADQIPPVQWEAVDLPRSENLLKGKAPNFRLRRVYGFIHFPSDQMWGIMIARRKKRSRRTKSRKLRHRDDSSSYSNDDSRSSVPISSSSSEDEYSRARSRTRSEVKGSRKRTRRSSSSRGSSEDSRHVKKKKDSKRSSKSETKKKTRRKKRRREPSVSSISSDSRSCSPCRGAGSSSGESDFERLKRGSREKSKDKRALGKAKSGTKSNKNRSRTPSCGRYSDSGGYGSKDVMPVENSSRRLRSVITVAKSQEEEVEEKEWDNDGHKEEIVYDRDDCPSCRSNDSNDGGSKRELAHHSHVDLERWVEDAKGEEALVSDVKMTDLTKSGEEGGRQDCQSNSRSDGAGADNSLKEKNREVFPTSSSSKSDDLESILRLKALENLKKFRGGLQTNTKPPADEKSEGCSDVKQLCTANVEFVQNRSPKEDVSRAVDATRVLDQNPTPTSYGKLLEGKGGGSVTESASARLSVVCPPNQVALSSKEVDLSPAGAVTSKSEMSKSALRKESSGTIVKQTDKTNMFVTEGNVNKSSAETSKSAGQTSNNNDVGVNNVTESSTSEPSSLKPTLEEHSSKEQLGQDKDGSQFEKKTMSVMRGGEMVQVSYKVYIPKKAPALARRHLRR</sequence>
<feature type="region of interest" description="Disordered" evidence="1">
    <location>
        <begin position="620"/>
        <end position="657"/>
    </location>
</feature>
<comment type="caution">
    <text evidence="2">The sequence shown here is derived from an EMBL/GenBank/DDBJ whole genome shotgun (WGS) entry which is preliminary data.</text>
</comment>